<comment type="subcellular location">
    <subcellularLocation>
        <location evidence="1">Membrane</location>
        <topology evidence="1">Multi-pass membrane protein</topology>
    </subcellularLocation>
</comment>
<dbReference type="Proteomes" id="UP000326340">
    <property type="component" value="Unassembled WGS sequence"/>
</dbReference>
<keyword evidence="8" id="KW-1185">Reference proteome</keyword>
<feature type="transmembrane region" description="Helical" evidence="6">
    <location>
        <begin position="73"/>
        <end position="93"/>
    </location>
</feature>
<dbReference type="Gene3D" id="1.20.1250.20">
    <property type="entry name" value="MFS general substrate transporter like domains"/>
    <property type="match status" value="2"/>
</dbReference>
<evidence type="ECO:0000313" key="8">
    <source>
        <dbReference type="Proteomes" id="UP000326340"/>
    </source>
</evidence>
<evidence type="ECO:0000256" key="3">
    <source>
        <dbReference type="ARBA" id="ARBA00022989"/>
    </source>
</evidence>
<feature type="transmembrane region" description="Helical" evidence="6">
    <location>
        <begin position="361"/>
        <end position="377"/>
    </location>
</feature>
<feature type="transmembrane region" description="Helical" evidence="6">
    <location>
        <begin position="113"/>
        <end position="134"/>
    </location>
</feature>
<dbReference type="InterPro" id="IPR011701">
    <property type="entry name" value="MFS"/>
</dbReference>
<name>A0A5Q4BG42_9PEZI</name>
<feature type="non-terminal residue" evidence="7">
    <location>
        <position position="1"/>
    </location>
</feature>
<feature type="transmembrane region" description="Helical" evidence="6">
    <location>
        <begin position="146"/>
        <end position="163"/>
    </location>
</feature>
<evidence type="ECO:0000256" key="1">
    <source>
        <dbReference type="ARBA" id="ARBA00004141"/>
    </source>
</evidence>
<evidence type="ECO:0000256" key="2">
    <source>
        <dbReference type="ARBA" id="ARBA00022692"/>
    </source>
</evidence>
<feature type="transmembrane region" description="Helical" evidence="6">
    <location>
        <begin position="451"/>
        <end position="472"/>
    </location>
</feature>
<feature type="non-terminal residue" evidence="7">
    <location>
        <position position="597"/>
    </location>
</feature>
<dbReference type="PANTHER" id="PTHR23501">
    <property type="entry name" value="MAJOR FACILITATOR SUPERFAMILY"/>
    <property type="match status" value="1"/>
</dbReference>
<dbReference type="PANTHER" id="PTHR23501:SF107">
    <property type="entry name" value="TRANSPORTER, PUTATIVE (AFU_ORTHOLOGUE AFUA_7G04730)-RELATED"/>
    <property type="match status" value="1"/>
</dbReference>
<feature type="transmembrane region" description="Helical" evidence="6">
    <location>
        <begin position="208"/>
        <end position="227"/>
    </location>
</feature>
<keyword evidence="3 6" id="KW-1133">Transmembrane helix</keyword>
<keyword evidence="4 6" id="KW-0472">Membrane</keyword>
<dbReference type="OrthoDB" id="4078873at2759"/>
<feature type="transmembrane region" description="Helical" evidence="6">
    <location>
        <begin position="424"/>
        <end position="445"/>
    </location>
</feature>
<protein>
    <submittedName>
        <fullName evidence="7">MFS siderochrome iron transporter 1</fullName>
    </submittedName>
</protein>
<dbReference type="Pfam" id="PF07690">
    <property type="entry name" value="MFS_1"/>
    <property type="match status" value="1"/>
</dbReference>
<feature type="transmembrane region" description="Helical" evidence="6">
    <location>
        <begin position="233"/>
        <end position="257"/>
    </location>
</feature>
<dbReference type="InterPro" id="IPR036259">
    <property type="entry name" value="MFS_trans_sf"/>
</dbReference>
<dbReference type="EMBL" id="PUHP01001523">
    <property type="protein sequence ID" value="TQN65634.1"/>
    <property type="molecule type" value="Genomic_DNA"/>
</dbReference>
<evidence type="ECO:0000256" key="5">
    <source>
        <dbReference type="SAM" id="MobiDB-lite"/>
    </source>
</evidence>
<feature type="transmembrane region" description="Helical" evidence="6">
    <location>
        <begin position="397"/>
        <end position="417"/>
    </location>
</feature>
<evidence type="ECO:0000313" key="7">
    <source>
        <dbReference type="EMBL" id="TQN65634.1"/>
    </source>
</evidence>
<feature type="compositionally biased region" description="Low complexity" evidence="5">
    <location>
        <begin position="16"/>
        <end position="34"/>
    </location>
</feature>
<feature type="transmembrane region" description="Helical" evidence="6">
    <location>
        <begin position="169"/>
        <end position="187"/>
    </location>
</feature>
<dbReference type="SUPFAM" id="SSF103473">
    <property type="entry name" value="MFS general substrate transporter"/>
    <property type="match status" value="1"/>
</dbReference>
<feature type="region of interest" description="Disordered" evidence="5">
    <location>
        <begin position="1"/>
        <end position="57"/>
    </location>
</feature>
<feature type="transmembrane region" description="Helical" evidence="6">
    <location>
        <begin position="319"/>
        <end position="340"/>
    </location>
</feature>
<sequence length="597" mass="65286">IVTRAAEIMSSSPFVQQAAAESQPQSQSQSQSQSLYEKNAAKVTADASGTDSEIEKEEAQNGVKKIQAITTAWTWRALILTCILIWITSYTHSMQQQMNSNLAPYVTSSFCRSGLTATTGIVSGLAGGVSQLPLAKILNIFGRMEGYMLAHLLCCFGLILMAVCSNVETYAAAQVFWAVGSGGIGYIHHTVLISDTTSIRNRMIIHTLNSTAYIANAFAGPVVAQLFERNSTWRWAFGSFAIIFPVFGCLITVMLWWNLRKATRLGQGPELKESGRTFQESLMFYCREFDIVGMFLIMFGFSLFLLPFSLVSYTAKKWAAGHIIATIILGIFCLVLFGFWERKYASTSLVPWINLKDRTSLGSAAVAGIISLSFSSWDSYFSSYLQVVHRQSLAQAGFIGNIYTIASCTWGPIVGVLIRQTNHFKWIACAAIPVACLSTGLLIHFRTPDTYIGYVIMCQILKAVSAGTIIICEQLAVMSVVKHNEVTVMLALVGLATSVGRSVGRAISGAIWTNEFLDFLVKYLPGDTKGEALTIYGDIKVQLSYPWGSPARDGIVHAYGGVQRHMVICGAAFMPLALGCVLWKNINVAKVHQTKGQ</sequence>
<dbReference type="AlphaFoldDB" id="A0A5Q4BG42"/>
<organism evidence="7 8">
    <name type="scientific">Colletotrichum shisoi</name>
    <dbReference type="NCBI Taxonomy" id="2078593"/>
    <lineage>
        <taxon>Eukaryota</taxon>
        <taxon>Fungi</taxon>
        <taxon>Dikarya</taxon>
        <taxon>Ascomycota</taxon>
        <taxon>Pezizomycotina</taxon>
        <taxon>Sordariomycetes</taxon>
        <taxon>Hypocreomycetidae</taxon>
        <taxon>Glomerellales</taxon>
        <taxon>Glomerellaceae</taxon>
        <taxon>Colletotrichum</taxon>
        <taxon>Colletotrichum destructivum species complex</taxon>
    </lineage>
</organism>
<dbReference type="GO" id="GO:0022857">
    <property type="term" value="F:transmembrane transporter activity"/>
    <property type="evidence" value="ECO:0007669"/>
    <property type="project" value="InterPro"/>
</dbReference>
<comment type="caution">
    <text evidence="7">The sequence shown here is derived from an EMBL/GenBank/DDBJ whole genome shotgun (WGS) entry which is preliminary data.</text>
</comment>
<evidence type="ECO:0000256" key="6">
    <source>
        <dbReference type="SAM" id="Phobius"/>
    </source>
</evidence>
<proteinExistence type="predicted"/>
<feature type="transmembrane region" description="Helical" evidence="6">
    <location>
        <begin position="291"/>
        <end position="313"/>
    </location>
</feature>
<keyword evidence="2 6" id="KW-0812">Transmembrane</keyword>
<gene>
    <name evidence="7" type="primary">MFS2-2</name>
    <name evidence="7" type="ORF">CSHISOI_09786</name>
</gene>
<accession>A0A5Q4BG42</accession>
<dbReference type="GO" id="GO:0005886">
    <property type="term" value="C:plasma membrane"/>
    <property type="evidence" value="ECO:0007669"/>
    <property type="project" value="TreeGrafter"/>
</dbReference>
<reference evidence="7 8" key="1">
    <citation type="journal article" date="2019" name="Sci. Rep.">
        <title>Colletotrichum shisoi sp. nov., an anthracnose pathogen of Perilla frutescens in Japan: molecular phylogenetic, morphological and genomic evidence.</title>
        <authorList>
            <person name="Gan P."/>
            <person name="Tsushima A."/>
            <person name="Hiroyama R."/>
            <person name="Narusaka M."/>
            <person name="Takano Y."/>
            <person name="Narusaka Y."/>
            <person name="Kawaradani M."/>
            <person name="Damm U."/>
            <person name="Shirasu K."/>
        </authorList>
    </citation>
    <scope>NUCLEOTIDE SEQUENCE [LARGE SCALE GENOMIC DNA]</scope>
    <source>
        <strain evidence="7 8">PG-2018a</strain>
    </source>
</reference>
<evidence type="ECO:0000256" key="4">
    <source>
        <dbReference type="ARBA" id="ARBA00023136"/>
    </source>
</evidence>